<dbReference type="PANTHER" id="PTHR46038:SF38">
    <property type="entry name" value="GLYCOSYLTRANSFERASE-RELATED"/>
    <property type="match status" value="1"/>
</dbReference>
<dbReference type="HOGENOM" id="CLU_2657831_0_0_1"/>
<gene>
    <name evidence="1" type="ORF">ARALYDRAFT_905185</name>
</gene>
<protein>
    <submittedName>
        <fullName evidence="1">Uncharacterized protein</fullName>
    </submittedName>
</protein>
<dbReference type="EMBL" id="GL348717">
    <property type="protein sequence ID" value="EFH51742.1"/>
    <property type="molecule type" value="Genomic_DNA"/>
</dbReference>
<evidence type="ECO:0000313" key="2">
    <source>
        <dbReference type="Proteomes" id="UP000008694"/>
    </source>
</evidence>
<keyword evidence="2" id="KW-1185">Reference proteome</keyword>
<dbReference type="AlphaFoldDB" id="D7LM69"/>
<accession>D7LM69</accession>
<sequence>MALQFLDLSYFPSFKDFFSSPVDDVMRRAATRDGTMILTTLNETWEAPGLVIDLFLESFKIGKGTRKFLMCCVQLQ</sequence>
<evidence type="ECO:0000313" key="1">
    <source>
        <dbReference type="EMBL" id="EFH51742.1"/>
    </source>
</evidence>
<proteinExistence type="predicted"/>
<dbReference type="STRING" id="81972.D7LM69"/>
<reference evidence="2" key="1">
    <citation type="journal article" date="2011" name="Nat. Genet.">
        <title>The Arabidopsis lyrata genome sequence and the basis of rapid genome size change.</title>
        <authorList>
            <person name="Hu T.T."/>
            <person name="Pattyn P."/>
            <person name="Bakker E.G."/>
            <person name="Cao J."/>
            <person name="Cheng J.-F."/>
            <person name="Clark R.M."/>
            <person name="Fahlgren N."/>
            <person name="Fawcett J.A."/>
            <person name="Grimwood J."/>
            <person name="Gundlach H."/>
            <person name="Haberer G."/>
            <person name="Hollister J.D."/>
            <person name="Ossowski S."/>
            <person name="Ottilar R.P."/>
            <person name="Salamov A.A."/>
            <person name="Schneeberger K."/>
            <person name="Spannagl M."/>
            <person name="Wang X."/>
            <person name="Yang L."/>
            <person name="Nasrallah M.E."/>
            <person name="Bergelson J."/>
            <person name="Carrington J.C."/>
            <person name="Gaut B.S."/>
            <person name="Schmutz J."/>
            <person name="Mayer K.F.X."/>
            <person name="Van de Peer Y."/>
            <person name="Grigoriev I.V."/>
            <person name="Nordborg M."/>
            <person name="Weigel D."/>
            <person name="Guo Y.-L."/>
        </authorList>
    </citation>
    <scope>NUCLEOTIDE SEQUENCE [LARGE SCALE GENOMIC DNA]</scope>
    <source>
        <strain evidence="2">cv. MN47</strain>
    </source>
</reference>
<organism evidence="2">
    <name type="scientific">Arabidopsis lyrata subsp. lyrata</name>
    <name type="common">Lyre-leaved rock-cress</name>
    <dbReference type="NCBI Taxonomy" id="81972"/>
    <lineage>
        <taxon>Eukaryota</taxon>
        <taxon>Viridiplantae</taxon>
        <taxon>Streptophyta</taxon>
        <taxon>Embryophyta</taxon>
        <taxon>Tracheophyta</taxon>
        <taxon>Spermatophyta</taxon>
        <taxon>Magnoliopsida</taxon>
        <taxon>eudicotyledons</taxon>
        <taxon>Gunneridae</taxon>
        <taxon>Pentapetalae</taxon>
        <taxon>rosids</taxon>
        <taxon>malvids</taxon>
        <taxon>Brassicales</taxon>
        <taxon>Brassicaceae</taxon>
        <taxon>Camelineae</taxon>
        <taxon>Arabidopsis</taxon>
    </lineage>
</organism>
<dbReference type="PANTHER" id="PTHR46038">
    <property type="entry name" value="EXPRESSED PROTEIN-RELATED"/>
    <property type="match status" value="1"/>
</dbReference>
<dbReference type="Gramene" id="scaffold_500889.1">
    <property type="protein sequence ID" value="scaffold_500889.1"/>
    <property type="gene ID" value="scaffold_500889.1"/>
</dbReference>
<dbReference type="Proteomes" id="UP000008694">
    <property type="component" value="Unassembled WGS sequence"/>
</dbReference>
<name>D7LM69_ARALL</name>
<dbReference type="InterPro" id="IPR044821">
    <property type="entry name" value="At1g28695/At4g15970-like"/>
</dbReference>